<name>A0A3M3FJL5_PSESG</name>
<evidence type="ECO:0000313" key="3">
    <source>
        <dbReference type="Proteomes" id="UP000279057"/>
    </source>
</evidence>
<accession>A0A3M3FJL5</accession>
<evidence type="ECO:0008006" key="4">
    <source>
        <dbReference type="Google" id="ProtNLM"/>
    </source>
</evidence>
<feature type="signal peptide" evidence="1">
    <location>
        <begin position="1"/>
        <end position="37"/>
    </location>
</feature>
<comment type="caution">
    <text evidence="2">The sequence shown here is derived from an EMBL/GenBank/DDBJ whole genome shotgun (WGS) entry which is preliminary data.</text>
</comment>
<dbReference type="Gene3D" id="2.60.40.2040">
    <property type="entry name" value="CFA/I fimbrial subunit E, pilin domain"/>
    <property type="match status" value="1"/>
</dbReference>
<dbReference type="EMBL" id="RBOM01000226">
    <property type="protein sequence ID" value="RMM61594.1"/>
    <property type="molecule type" value="Genomic_DNA"/>
</dbReference>
<dbReference type="PROSITE" id="PS51257">
    <property type="entry name" value="PROKAR_LIPOPROTEIN"/>
    <property type="match status" value="1"/>
</dbReference>
<feature type="chain" id="PRO_5018233083" description="Adhesin major subunit pilin" evidence="1">
    <location>
        <begin position="38"/>
        <end position="184"/>
    </location>
</feature>
<dbReference type="Pfam" id="PF04449">
    <property type="entry name" value="Fimbrial_CS1"/>
    <property type="match status" value="1"/>
</dbReference>
<gene>
    <name evidence="2" type="ORF">ALQ74_200119</name>
</gene>
<dbReference type="GO" id="GO:0009289">
    <property type="term" value="C:pilus"/>
    <property type="evidence" value="ECO:0007669"/>
    <property type="project" value="InterPro"/>
</dbReference>
<dbReference type="InterPro" id="IPR007540">
    <property type="entry name" value="Fimbrial_CS1-type"/>
</dbReference>
<evidence type="ECO:0000256" key="1">
    <source>
        <dbReference type="SAM" id="SignalP"/>
    </source>
</evidence>
<dbReference type="AlphaFoldDB" id="A0A3M3FJL5"/>
<sequence>MATSSKLIKGKYLMKKSFLLLPFTLVACGLMASTASAYETDIVVTANVDTTLGFTQADGSAIPKTLDMQYVPATGLKDKIIQTRLYTNDTAKNLLMRLGSAPQLTNTTNSSAPVVPLTVSFMGSALGADKDLTILASNLNFSEDGTSAPEEFKISQTQKGPLTAAGIYSGNVNLIITQAAAAQP</sequence>
<reference evidence="2 3" key="1">
    <citation type="submission" date="2018-08" db="EMBL/GenBank/DDBJ databases">
        <title>Recombination of ecologically and evolutionarily significant loci maintains genetic cohesion in the Pseudomonas syringae species complex.</title>
        <authorList>
            <person name="Dillon M."/>
            <person name="Thakur S."/>
            <person name="Almeida R.N.D."/>
            <person name="Weir B.S."/>
            <person name="Guttman D.S."/>
        </authorList>
    </citation>
    <scope>NUCLEOTIDE SEQUENCE [LARGE SCALE GENOMIC DNA]</scope>
    <source>
        <strain evidence="2 3">ICMP 4332</strain>
    </source>
</reference>
<organism evidence="2 3">
    <name type="scientific">Pseudomonas savastanoi pv. glycinea</name>
    <name type="common">Pseudomonas syringae pv. glycinea</name>
    <dbReference type="NCBI Taxonomy" id="318"/>
    <lineage>
        <taxon>Bacteria</taxon>
        <taxon>Pseudomonadati</taxon>
        <taxon>Pseudomonadota</taxon>
        <taxon>Gammaproteobacteria</taxon>
        <taxon>Pseudomonadales</taxon>
        <taxon>Pseudomonadaceae</taxon>
        <taxon>Pseudomonas</taxon>
    </lineage>
</organism>
<dbReference type="Proteomes" id="UP000279057">
    <property type="component" value="Unassembled WGS sequence"/>
</dbReference>
<evidence type="ECO:0000313" key="2">
    <source>
        <dbReference type="EMBL" id="RMM61594.1"/>
    </source>
</evidence>
<keyword evidence="1" id="KW-0732">Signal</keyword>
<protein>
    <recommendedName>
        <fullName evidence="4">Adhesin major subunit pilin</fullName>
    </recommendedName>
</protein>
<proteinExistence type="predicted"/>